<dbReference type="AlphaFoldDB" id="A0A6J4TN59"/>
<proteinExistence type="predicted"/>
<feature type="compositionally biased region" description="Low complexity" evidence="1">
    <location>
        <begin position="18"/>
        <end position="28"/>
    </location>
</feature>
<keyword evidence="2" id="KW-0547">Nucleotide-binding</keyword>
<dbReference type="EMBL" id="CADCWC010000107">
    <property type="protein sequence ID" value="CAA9526623.1"/>
    <property type="molecule type" value="Genomic_DNA"/>
</dbReference>
<feature type="compositionally biased region" description="Basic and acidic residues" evidence="1">
    <location>
        <begin position="44"/>
        <end position="63"/>
    </location>
</feature>
<feature type="compositionally biased region" description="Basic and acidic residues" evidence="1">
    <location>
        <begin position="72"/>
        <end position="87"/>
    </location>
</feature>
<organism evidence="2">
    <name type="scientific">uncultured Thermoleophilia bacterium</name>
    <dbReference type="NCBI Taxonomy" id="1497501"/>
    <lineage>
        <taxon>Bacteria</taxon>
        <taxon>Bacillati</taxon>
        <taxon>Actinomycetota</taxon>
        <taxon>Thermoleophilia</taxon>
        <taxon>environmental samples</taxon>
    </lineage>
</organism>
<feature type="non-terminal residue" evidence="2">
    <location>
        <position position="158"/>
    </location>
</feature>
<sequence length="158" mass="16957">RRPGAGDARAGGADRLRGPPTLAALGRDAAARGDRPRARLRPRAAADGRAVRGARRDDARAPEPRAPADLGARPEHGRLRHALDRRGGLPVDPGRRHVGPSGPHRGRGRRRPATAAHGRDPRGPALLRARDHGARHPAGRGRRRGRDRPDARRGARLV</sequence>
<name>A0A6J4TN59_9ACTN</name>
<feature type="compositionally biased region" description="Basic and acidic residues" evidence="1">
    <location>
        <begin position="147"/>
        <end position="158"/>
    </location>
</feature>
<protein>
    <submittedName>
        <fullName evidence="2">Pyrimidine ABC transporter, ATP-binding protein</fullName>
    </submittedName>
</protein>
<feature type="compositionally biased region" description="Basic and acidic residues" evidence="1">
    <location>
        <begin position="117"/>
        <end position="134"/>
    </location>
</feature>
<feature type="non-terminal residue" evidence="2">
    <location>
        <position position="1"/>
    </location>
</feature>
<evidence type="ECO:0000313" key="2">
    <source>
        <dbReference type="EMBL" id="CAA9526623.1"/>
    </source>
</evidence>
<gene>
    <name evidence="2" type="ORF">AVDCRST_MAG79-567</name>
</gene>
<feature type="region of interest" description="Disordered" evidence="1">
    <location>
        <begin position="1"/>
        <end position="158"/>
    </location>
</feature>
<feature type="compositionally biased region" description="Low complexity" evidence="1">
    <location>
        <begin position="1"/>
        <end position="11"/>
    </location>
</feature>
<dbReference type="GO" id="GO:0005524">
    <property type="term" value="F:ATP binding"/>
    <property type="evidence" value="ECO:0007669"/>
    <property type="project" value="UniProtKB-KW"/>
</dbReference>
<feature type="compositionally biased region" description="Basic residues" evidence="1">
    <location>
        <begin position="135"/>
        <end position="146"/>
    </location>
</feature>
<accession>A0A6J4TN59</accession>
<reference evidence="2" key="1">
    <citation type="submission" date="2020-02" db="EMBL/GenBank/DDBJ databases">
        <authorList>
            <person name="Meier V. D."/>
        </authorList>
    </citation>
    <scope>NUCLEOTIDE SEQUENCE</scope>
    <source>
        <strain evidence="2">AVDCRST_MAG79</strain>
    </source>
</reference>
<evidence type="ECO:0000256" key="1">
    <source>
        <dbReference type="SAM" id="MobiDB-lite"/>
    </source>
</evidence>
<keyword evidence="2" id="KW-0067">ATP-binding</keyword>